<dbReference type="EMBL" id="LSBI01000005">
    <property type="protein sequence ID" value="OAQ90034.1"/>
    <property type="molecule type" value="Genomic_DNA"/>
</dbReference>
<dbReference type="Proteomes" id="UP000078340">
    <property type="component" value="Unassembled WGS sequence"/>
</dbReference>
<protein>
    <submittedName>
        <fullName evidence="1">Uncharacterized protein</fullName>
    </submittedName>
</protein>
<sequence length="58" mass="6598">MSSTAAPRTRSATYQTAYPLFPQCSMYVCSRATHEVRALSFRSQPTLCDEKAQDRPKR</sequence>
<reference evidence="1 3" key="1">
    <citation type="submission" date="2016-01" db="EMBL/GenBank/DDBJ databases">
        <title>Biosynthesis of antibiotic leucinostatins and their inhibition on Phytophthora in bio-control Purpureocillium lilacinum.</title>
        <authorList>
            <person name="Wang G."/>
            <person name="Liu Z."/>
            <person name="Lin R."/>
            <person name="Li E."/>
            <person name="Mao Z."/>
            <person name="Ling J."/>
            <person name="Yin W."/>
            <person name="Xie B."/>
        </authorList>
    </citation>
    <scope>NUCLEOTIDE SEQUENCE [LARGE SCALE GENOMIC DNA]</scope>
    <source>
        <strain evidence="1">PLBJ-1</strain>
        <strain evidence="2">PLFJ-1</strain>
    </source>
</reference>
<evidence type="ECO:0000313" key="2">
    <source>
        <dbReference type="EMBL" id="OAQ90034.1"/>
    </source>
</evidence>
<evidence type="ECO:0000313" key="1">
    <source>
        <dbReference type="EMBL" id="OAQ87979.1"/>
    </source>
</evidence>
<accession>A0A179HET5</accession>
<comment type="caution">
    <text evidence="1">The sequence shown here is derived from an EMBL/GenBank/DDBJ whole genome shotgun (WGS) entry which is preliminary data.</text>
</comment>
<dbReference type="EMBL" id="LSBH01000001">
    <property type="protein sequence ID" value="OAQ87979.1"/>
    <property type="molecule type" value="Genomic_DNA"/>
</dbReference>
<dbReference type="AlphaFoldDB" id="A0A179HET5"/>
<dbReference type="Proteomes" id="UP000078240">
    <property type="component" value="Unassembled WGS sequence"/>
</dbReference>
<proteinExistence type="predicted"/>
<gene>
    <name evidence="1" type="ORF">VFPBJ_02020</name>
    <name evidence="2" type="ORF">VFPFJ_06447</name>
</gene>
<name>A0A179HET5_PURLI</name>
<organism evidence="1 3">
    <name type="scientific">Purpureocillium lilacinum</name>
    <name type="common">Paecilomyces lilacinus</name>
    <dbReference type="NCBI Taxonomy" id="33203"/>
    <lineage>
        <taxon>Eukaryota</taxon>
        <taxon>Fungi</taxon>
        <taxon>Dikarya</taxon>
        <taxon>Ascomycota</taxon>
        <taxon>Pezizomycotina</taxon>
        <taxon>Sordariomycetes</taxon>
        <taxon>Hypocreomycetidae</taxon>
        <taxon>Hypocreales</taxon>
        <taxon>Ophiocordycipitaceae</taxon>
        <taxon>Purpureocillium</taxon>
    </lineage>
</organism>
<evidence type="ECO:0000313" key="3">
    <source>
        <dbReference type="Proteomes" id="UP000078240"/>
    </source>
</evidence>